<evidence type="ECO:0000256" key="4">
    <source>
        <dbReference type="ARBA" id="ARBA00022801"/>
    </source>
</evidence>
<dbReference type="PRINTS" id="PR00138">
    <property type="entry name" value="MATRIXIN"/>
</dbReference>
<dbReference type="GO" id="GO:0031012">
    <property type="term" value="C:extracellular matrix"/>
    <property type="evidence" value="ECO:0007669"/>
    <property type="project" value="InterPro"/>
</dbReference>
<evidence type="ECO:0000313" key="13">
    <source>
        <dbReference type="EnsemblPlants" id="Kaladp0011s0936.1.v1.1.CDS.1"/>
    </source>
</evidence>
<feature type="binding site" description="in inhibited form" evidence="9">
    <location>
        <position position="121"/>
    </location>
    <ligand>
        <name>Zn(2+)</name>
        <dbReference type="ChEBI" id="CHEBI:29105"/>
        <label>2</label>
        <note>catalytic</note>
    </ligand>
</feature>
<evidence type="ECO:0000256" key="8">
    <source>
        <dbReference type="PIRSR" id="PIRSR001191-2"/>
    </source>
</evidence>
<keyword evidence="9" id="KW-0106">Calcium</keyword>
<dbReference type="Gene3D" id="3.40.390.10">
    <property type="entry name" value="Collagenase (Catalytic Domain)"/>
    <property type="match status" value="1"/>
</dbReference>
<keyword evidence="5 8" id="KW-0862">Zinc</keyword>
<dbReference type="GO" id="GO:0004222">
    <property type="term" value="F:metalloendopeptidase activity"/>
    <property type="evidence" value="ECO:0007669"/>
    <property type="project" value="InterPro"/>
</dbReference>
<dbReference type="SMART" id="SM00235">
    <property type="entry name" value="ZnMc"/>
    <property type="match status" value="1"/>
</dbReference>
<evidence type="ECO:0000256" key="10">
    <source>
        <dbReference type="PIRSR" id="PIRSR621190-5"/>
    </source>
</evidence>
<feature type="binding site" evidence="9">
    <location>
        <position position="244"/>
    </location>
    <ligand>
        <name>Zn(2+)</name>
        <dbReference type="ChEBI" id="CHEBI:29105"/>
        <label>1</label>
    </ligand>
</feature>
<evidence type="ECO:0000256" key="5">
    <source>
        <dbReference type="ARBA" id="ARBA00022833"/>
    </source>
</evidence>
<comment type="cofactor">
    <cofactor evidence="9">
        <name>Zn(2+)</name>
        <dbReference type="ChEBI" id="CHEBI:29105"/>
    </cofactor>
    <text evidence="9">Binds 2 Zn(2+) ions per subunit.</text>
</comment>
<feature type="binding site" evidence="9">
    <location>
        <position position="226"/>
    </location>
    <ligand>
        <name>Ca(2+)</name>
        <dbReference type="ChEBI" id="CHEBI:29108"/>
        <label>3</label>
    </ligand>
</feature>
<evidence type="ECO:0000256" key="2">
    <source>
        <dbReference type="ARBA" id="ARBA00022670"/>
    </source>
</evidence>
<reference evidence="13" key="1">
    <citation type="submission" date="2021-01" db="UniProtKB">
        <authorList>
            <consortium name="EnsemblPlants"/>
        </authorList>
    </citation>
    <scope>IDENTIFICATION</scope>
</reference>
<evidence type="ECO:0000259" key="12">
    <source>
        <dbReference type="SMART" id="SM00235"/>
    </source>
</evidence>
<feature type="binding site" evidence="9">
    <location>
        <position position="249"/>
    </location>
    <ligand>
        <name>Ca(2+)</name>
        <dbReference type="ChEBI" id="CHEBI:29108"/>
        <label>3</label>
    </ligand>
</feature>
<keyword evidence="3 8" id="KW-0479">Metal-binding</keyword>
<evidence type="ECO:0000256" key="3">
    <source>
        <dbReference type="ARBA" id="ARBA00022723"/>
    </source>
</evidence>
<keyword evidence="6" id="KW-0482">Metalloprotease</keyword>
<dbReference type="SUPFAM" id="SSF47090">
    <property type="entry name" value="PGBD-like"/>
    <property type="match status" value="1"/>
</dbReference>
<dbReference type="Pfam" id="PF01471">
    <property type="entry name" value="PG_binding_1"/>
    <property type="match status" value="1"/>
</dbReference>
<keyword evidence="4" id="KW-0378">Hydrolase</keyword>
<name>A0A7N0SXA8_KALFE</name>
<evidence type="ECO:0000313" key="14">
    <source>
        <dbReference type="Proteomes" id="UP000594263"/>
    </source>
</evidence>
<dbReference type="InterPro" id="IPR021190">
    <property type="entry name" value="Pept_M10A"/>
</dbReference>
<feature type="binding site" evidence="9">
    <location>
        <position position="178"/>
    </location>
    <ligand>
        <name>Ca(2+)</name>
        <dbReference type="ChEBI" id="CHEBI:29108"/>
        <label>1</label>
    </ligand>
</feature>
<keyword evidence="2" id="KW-0645">Protease</keyword>
<feature type="binding site" evidence="9">
    <location>
        <position position="227"/>
    </location>
    <ligand>
        <name>Ca(2+)</name>
        <dbReference type="ChEBI" id="CHEBI:29108"/>
        <label>3</label>
    </ligand>
</feature>
<dbReference type="InterPro" id="IPR036365">
    <property type="entry name" value="PGBD-like_sf"/>
</dbReference>
<evidence type="ECO:0000256" key="9">
    <source>
        <dbReference type="PIRSR" id="PIRSR621190-2"/>
    </source>
</evidence>
<protein>
    <recommendedName>
        <fullName evidence="12">Peptidase metallopeptidase domain-containing protein</fullName>
    </recommendedName>
</protein>
<dbReference type="CDD" id="cd04278">
    <property type="entry name" value="ZnMc_MMP"/>
    <property type="match status" value="1"/>
</dbReference>
<comment type="similarity">
    <text evidence="1">Belongs to the peptidase M10A family. Matrix metalloproteinases (MMPs) subfamily.</text>
</comment>
<dbReference type="Proteomes" id="UP000594263">
    <property type="component" value="Unplaced"/>
</dbReference>
<feature type="short sequence motif" description="Cysteine switch" evidence="10">
    <location>
        <begin position="119"/>
        <end position="149"/>
    </location>
</feature>
<dbReference type="AlphaFoldDB" id="A0A7N0SXA8"/>
<feature type="binding site" evidence="8">
    <location>
        <position position="278"/>
    </location>
    <ligand>
        <name>Zn(2+)</name>
        <dbReference type="ChEBI" id="CHEBI:29105"/>
        <label>2</label>
        <note>catalytic</note>
    </ligand>
</feature>
<feature type="signal peptide" evidence="11">
    <location>
        <begin position="1"/>
        <end position="29"/>
    </location>
</feature>
<dbReference type="GO" id="GO:0030574">
    <property type="term" value="P:collagen catabolic process"/>
    <property type="evidence" value="ECO:0007669"/>
    <property type="project" value="TreeGrafter"/>
</dbReference>
<dbReference type="EnsemblPlants" id="Kaladp0011s0936.1.v1.1">
    <property type="protein sequence ID" value="Kaladp0011s0936.1.v1.1.CDS.1"/>
    <property type="gene ID" value="Kaladp0011s0936.v1.1"/>
</dbReference>
<dbReference type="PIRSF" id="PIRSF001191">
    <property type="entry name" value="Peptidase_M10A_matrix"/>
    <property type="match status" value="1"/>
</dbReference>
<organism evidence="13 14">
    <name type="scientific">Kalanchoe fedtschenkoi</name>
    <name type="common">Lavender scallops</name>
    <name type="synonym">South American air plant</name>
    <dbReference type="NCBI Taxonomy" id="63787"/>
    <lineage>
        <taxon>Eukaryota</taxon>
        <taxon>Viridiplantae</taxon>
        <taxon>Streptophyta</taxon>
        <taxon>Embryophyta</taxon>
        <taxon>Tracheophyta</taxon>
        <taxon>Spermatophyta</taxon>
        <taxon>Magnoliopsida</taxon>
        <taxon>eudicotyledons</taxon>
        <taxon>Gunneridae</taxon>
        <taxon>Pentapetalae</taxon>
        <taxon>Saxifragales</taxon>
        <taxon>Crassulaceae</taxon>
        <taxon>Kalanchoe</taxon>
    </lineage>
</organism>
<evidence type="ECO:0000256" key="1">
    <source>
        <dbReference type="ARBA" id="ARBA00009614"/>
    </source>
</evidence>
<feature type="binding site" evidence="9">
    <location>
        <position position="209"/>
    </location>
    <ligand>
        <name>Ca(2+)</name>
        <dbReference type="ChEBI" id="CHEBI:29108"/>
        <label>2</label>
    </ligand>
</feature>
<feature type="binding site" evidence="9">
    <location>
        <position position="219"/>
    </location>
    <ligand>
        <name>Zn(2+)</name>
        <dbReference type="ChEBI" id="CHEBI:29105"/>
        <label>1</label>
    </ligand>
</feature>
<proteinExistence type="inferred from homology"/>
<dbReference type="InterPro" id="IPR033739">
    <property type="entry name" value="M10A_MMP"/>
</dbReference>
<evidence type="ECO:0000256" key="7">
    <source>
        <dbReference type="PIRSR" id="PIRSR001191-1"/>
    </source>
</evidence>
<feature type="domain" description="Peptidase metallopeptidase" evidence="12">
    <location>
        <begin position="157"/>
        <end position="311"/>
    </location>
</feature>
<feature type="binding site" evidence="8">
    <location>
        <position position="268"/>
    </location>
    <ligand>
        <name>Zn(2+)</name>
        <dbReference type="ChEBI" id="CHEBI:29105"/>
        <label>2</label>
        <note>catalytic</note>
    </ligand>
</feature>
<feature type="chain" id="PRO_5029684893" description="Peptidase metallopeptidase domain-containing protein" evidence="11">
    <location>
        <begin position="30"/>
        <end position="311"/>
    </location>
</feature>
<dbReference type="InterPro" id="IPR024079">
    <property type="entry name" value="MetalloPept_cat_dom_sf"/>
</dbReference>
<feature type="binding site" evidence="9">
    <location>
        <position position="249"/>
    </location>
    <ligand>
        <name>Ca(2+)</name>
        <dbReference type="ChEBI" id="CHEBI:29108"/>
        <label>1</label>
    </ligand>
</feature>
<comment type="cofactor">
    <cofactor evidence="9">
        <name>Ca(2+)</name>
        <dbReference type="ChEBI" id="CHEBI:29108"/>
    </cofactor>
    <text evidence="9">Can bind about 5 Ca(2+) ions per subunit.</text>
</comment>
<dbReference type="PANTHER" id="PTHR10201:SF213">
    <property type="entry name" value="METALLOENDOPROTEINASE 2-MMP-LIKE"/>
    <property type="match status" value="1"/>
</dbReference>
<dbReference type="OMA" id="WATATHY"/>
<dbReference type="InterPro" id="IPR002477">
    <property type="entry name" value="Peptidoglycan-bd-like"/>
</dbReference>
<keyword evidence="11" id="KW-0732">Signal</keyword>
<feature type="binding site" evidence="9">
    <location>
        <position position="286"/>
    </location>
    <ligand>
        <name>Zn(2+)</name>
        <dbReference type="ChEBI" id="CHEBI:29105"/>
        <label>2</label>
        <note>catalytic</note>
    </ligand>
</feature>
<feature type="binding site" evidence="9">
    <location>
        <position position="234"/>
    </location>
    <ligand>
        <name>Zn(2+)</name>
        <dbReference type="ChEBI" id="CHEBI:29105"/>
        <label>1</label>
    </ligand>
</feature>
<sequence>MVMARGIVLTLLMLSLAILLSGVSVSAHATNSAEAHAGRAPFGFIEKLGGRHKGEKNVTDLRKLKAYLNRFGYPCSDDHSHDDEFDTSLEAAIKAYQMNYRLTPTGVLDKETVEKMMAPRCGYPDTVNRTVQLATGMMMKKQSGSLRTVSHYNFFPNQPRWPLSKTNLRYTFFSNLPDYARQPIANAFGQWEAATRFTFEYVTAVNKADLTIGFYSGEHGDGDAFDGPGGILAHAFAPTNGRMHFDETENWSTDPTPGAMHLETVAVHEIGHLLGLDHSQVQEAIMYATIAPGVSKVLQPDDKEGIRVLYS</sequence>
<dbReference type="SUPFAM" id="SSF55486">
    <property type="entry name" value="Metalloproteases ('zincins'), catalytic domain"/>
    <property type="match status" value="1"/>
</dbReference>
<keyword evidence="14" id="KW-1185">Reference proteome</keyword>
<evidence type="ECO:0000256" key="6">
    <source>
        <dbReference type="ARBA" id="ARBA00023049"/>
    </source>
</evidence>
<dbReference type="Pfam" id="PF00413">
    <property type="entry name" value="Peptidase_M10"/>
    <property type="match status" value="1"/>
</dbReference>
<dbReference type="GO" id="GO:0030198">
    <property type="term" value="P:extracellular matrix organization"/>
    <property type="evidence" value="ECO:0007669"/>
    <property type="project" value="TreeGrafter"/>
</dbReference>
<dbReference type="PANTHER" id="PTHR10201">
    <property type="entry name" value="MATRIX METALLOPROTEINASE"/>
    <property type="match status" value="1"/>
</dbReference>
<dbReference type="InterPro" id="IPR006026">
    <property type="entry name" value="Peptidase_Metallo"/>
</dbReference>
<feature type="active site" evidence="7">
    <location>
        <position position="269"/>
    </location>
</feature>
<feature type="binding site" evidence="8">
    <location>
        <position position="272"/>
    </location>
    <ligand>
        <name>Zn(2+)</name>
        <dbReference type="ChEBI" id="CHEBI:29105"/>
        <label>2</label>
        <note>catalytic</note>
    </ligand>
</feature>
<feature type="binding site" evidence="9">
    <location>
        <position position="246"/>
    </location>
    <ligand>
        <name>Ca(2+)</name>
        <dbReference type="ChEBI" id="CHEBI:29108"/>
        <label>3</label>
    </ligand>
</feature>
<dbReference type="Gramene" id="Kaladp0011s0936.1.v1.1">
    <property type="protein sequence ID" value="Kaladp0011s0936.1.v1.1.CDS.1"/>
    <property type="gene ID" value="Kaladp0011s0936.v1.1"/>
</dbReference>
<accession>A0A7N0SXA8</accession>
<dbReference type="GO" id="GO:0006508">
    <property type="term" value="P:proteolysis"/>
    <property type="evidence" value="ECO:0007669"/>
    <property type="project" value="UniProtKB-KW"/>
</dbReference>
<feature type="binding site" evidence="9">
    <location>
        <position position="221"/>
    </location>
    <ligand>
        <name>Zn(2+)</name>
        <dbReference type="ChEBI" id="CHEBI:29105"/>
        <label>1</label>
    </ligand>
</feature>
<evidence type="ECO:0000256" key="11">
    <source>
        <dbReference type="SAM" id="SignalP"/>
    </source>
</evidence>
<dbReference type="InterPro" id="IPR001818">
    <property type="entry name" value="Pept_M10_metallopeptidase"/>
</dbReference>
<dbReference type="GO" id="GO:0008270">
    <property type="term" value="F:zinc ion binding"/>
    <property type="evidence" value="ECO:0007669"/>
    <property type="project" value="InterPro"/>
</dbReference>